<comment type="subcellular location">
    <subcellularLocation>
        <location evidence="1">Membrane</location>
        <topology evidence="1">Multi-pass membrane protein</topology>
    </subcellularLocation>
</comment>
<evidence type="ECO:0000256" key="1">
    <source>
        <dbReference type="ARBA" id="ARBA00004141"/>
    </source>
</evidence>
<keyword evidence="4 6" id="KW-1133">Transmembrane helix</keyword>
<name>A0A1I7SP11_BURXY</name>
<feature type="transmembrane region" description="Helical" evidence="6">
    <location>
        <begin position="12"/>
        <end position="30"/>
    </location>
</feature>
<dbReference type="Gene3D" id="1.20.1250.20">
    <property type="entry name" value="MFS general substrate transporter like domains"/>
    <property type="match status" value="1"/>
</dbReference>
<accession>A0A1I7SP11</accession>
<dbReference type="InterPro" id="IPR050930">
    <property type="entry name" value="MFS_Vesicular_Transporter"/>
</dbReference>
<reference evidence="8" key="1">
    <citation type="submission" date="2016-11" db="UniProtKB">
        <authorList>
            <consortium name="WormBaseParasite"/>
        </authorList>
    </citation>
    <scope>IDENTIFICATION</scope>
</reference>
<protein>
    <submittedName>
        <fullName evidence="8">Vesicle transport protein</fullName>
    </submittedName>
</protein>
<organism evidence="7 8">
    <name type="scientific">Bursaphelenchus xylophilus</name>
    <name type="common">Pinewood nematode worm</name>
    <name type="synonym">Aphelenchoides xylophilus</name>
    <dbReference type="NCBI Taxonomy" id="6326"/>
    <lineage>
        <taxon>Eukaryota</taxon>
        <taxon>Metazoa</taxon>
        <taxon>Ecdysozoa</taxon>
        <taxon>Nematoda</taxon>
        <taxon>Chromadorea</taxon>
        <taxon>Rhabditida</taxon>
        <taxon>Tylenchina</taxon>
        <taxon>Tylenchomorpha</taxon>
        <taxon>Aphelenchoidea</taxon>
        <taxon>Aphelenchoididae</taxon>
        <taxon>Bursaphelenchus</taxon>
    </lineage>
</organism>
<evidence type="ECO:0000256" key="2">
    <source>
        <dbReference type="ARBA" id="ARBA00022448"/>
    </source>
</evidence>
<sequence length="89" mass="9413">MTTIGSKRMFTVGLFMTGVTAILFGFLNLLPAGSLFFWASLVIRCLEALGDACFVTSSFAISAKCFPGRIATVVVSWANGSSRPGLGKE</sequence>
<evidence type="ECO:0000313" key="8">
    <source>
        <dbReference type="WBParaSite" id="BXY_1480100.1"/>
    </source>
</evidence>
<evidence type="ECO:0000256" key="6">
    <source>
        <dbReference type="SAM" id="Phobius"/>
    </source>
</evidence>
<evidence type="ECO:0000256" key="4">
    <source>
        <dbReference type="ARBA" id="ARBA00022989"/>
    </source>
</evidence>
<keyword evidence="5 6" id="KW-0472">Membrane</keyword>
<dbReference type="Proteomes" id="UP000095284">
    <property type="component" value="Unplaced"/>
</dbReference>
<evidence type="ECO:0000256" key="3">
    <source>
        <dbReference type="ARBA" id="ARBA00022692"/>
    </source>
</evidence>
<dbReference type="PANTHER" id="PTHR23506">
    <property type="entry name" value="GH10249P"/>
    <property type="match status" value="1"/>
</dbReference>
<dbReference type="InterPro" id="IPR036259">
    <property type="entry name" value="MFS_trans_sf"/>
</dbReference>
<keyword evidence="3 6" id="KW-0812">Transmembrane</keyword>
<dbReference type="WBParaSite" id="BXY_1480100.1">
    <property type="protein sequence ID" value="BXY_1480100.1"/>
    <property type="gene ID" value="BXY_1480100"/>
</dbReference>
<proteinExistence type="predicted"/>
<dbReference type="SUPFAM" id="SSF103473">
    <property type="entry name" value="MFS general substrate transporter"/>
    <property type="match status" value="1"/>
</dbReference>
<dbReference type="PANTHER" id="PTHR23506:SF26">
    <property type="entry name" value="MFS-TYPE TRANSPORTER SLC18B1"/>
    <property type="match status" value="1"/>
</dbReference>
<evidence type="ECO:0000313" key="7">
    <source>
        <dbReference type="Proteomes" id="UP000095284"/>
    </source>
</evidence>
<keyword evidence="2" id="KW-0813">Transport</keyword>
<evidence type="ECO:0000256" key="5">
    <source>
        <dbReference type="ARBA" id="ARBA00023136"/>
    </source>
</evidence>
<dbReference type="GO" id="GO:0016020">
    <property type="term" value="C:membrane"/>
    <property type="evidence" value="ECO:0007669"/>
    <property type="project" value="UniProtKB-SubCell"/>
</dbReference>
<dbReference type="GO" id="GO:0022857">
    <property type="term" value="F:transmembrane transporter activity"/>
    <property type="evidence" value="ECO:0007669"/>
    <property type="project" value="TreeGrafter"/>
</dbReference>
<dbReference type="AlphaFoldDB" id="A0A1I7SP11"/>